<protein>
    <submittedName>
        <fullName evidence="2">Uncharacterized protein</fullName>
    </submittedName>
</protein>
<gene>
    <name evidence="2" type="ORF">EOD43_04140</name>
</gene>
<keyword evidence="1" id="KW-1133">Transmembrane helix</keyword>
<dbReference type="Proteomes" id="UP000282971">
    <property type="component" value="Unassembled WGS sequence"/>
</dbReference>
<accession>A0A437M6A9</accession>
<sequence>MRPRRLWVQLVAIIVEQAIVLLVPTFVTWWIMWQLGCTHMIAALFAFFIGFVIWAAVWSAGEVSDQRE</sequence>
<evidence type="ECO:0000256" key="1">
    <source>
        <dbReference type="SAM" id="Phobius"/>
    </source>
</evidence>
<evidence type="ECO:0000313" key="3">
    <source>
        <dbReference type="Proteomes" id="UP000282971"/>
    </source>
</evidence>
<dbReference type="AlphaFoldDB" id="A0A437M6A9"/>
<name>A0A437M6A9_9SPHN</name>
<keyword evidence="3" id="KW-1185">Reference proteome</keyword>
<dbReference type="EMBL" id="SACN01000001">
    <property type="protein sequence ID" value="RVT93095.1"/>
    <property type="molecule type" value="Genomic_DNA"/>
</dbReference>
<comment type="caution">
    <text evidence="2">The sequence shown here is derived from an EMBL/GenBank/DDBJ whole genome shotgun (WGS) entry which is preliminary data.</text>
</comment>
<keyword evidence="1" id="KW-0472">Membrane</keyword>
<evidence type="ECO:0000313" key="2">
    <source>
        <dbReference type="EMBL" id="RVT93095.1"/>
    </source>
</evidence>
<reference evidence="2 3" key="1">
    <citation type="submission" date="2019-01" db="EMBL/GenBank/DDBJ databases">
        <authorList>
            <person name="Chen W.-M."/>
        </authorList>
    </citation>
    <scope>NUCLEOTIDE SEQUENCE [LARGE SCALE GENOMIC DNA]</scope>
    <source>
        <strain evidence="2 3">CCP-7</strain>
    </source>
</reference>
<keyword evidence="1" id="KW-0812">Transmembrane</keyword>
<feature type="transmembrane region" description="Helical" evidence="1">
    <location>
        <begin position="7"/>
        <end position="32"/>
    </location>
</feature>
<proteinExistence type="predicted"/>
<organism evidence="2 3">
    <name type="scientific">Sphingomonas crocodyli</name>
    <dbReference type="NCBI Taxonomy" id="1979270"/>
    <lineage>
        <taxon>Bacteria</taxon>
        <taxon>Pseudomonadati</taxon>
        <taxon>Pseudomonadota</taxon>
        <taxon>Alphaproteobacteria</taxon>
        <taxon>Sphingomonadales</taxon>
        <taxon>Sphingomonadaceae</taxon>
        <taxon>Sphingomonas</taxon>
    </lineage>
</organism>
<feature type="transmembrane region" description="Helical" evidence="1">
    <location>
        <begin position="38"/>
        <end position="58"/>
    </location>
</feature>
<dbReference type="RefSeq" id="WP_127741363.1">
    <property type="nucleotide sequence ID" value="NZ_SACN01000001.1"/>
</dbReference>